<proteinExistence type="predicted"/>
<accession>A0A5C8PEF0</accession>
<keyword evidence="2" id="KW-0378">Hydrolase</keyword>
<evidence type="ECO:0000259" key="1">
    <source>
        <dbReference type="Pfam" id="PF01738"/>
    </source>
</evidence>
<organism evidence="2 3">
    <name type="scientific">Vineibacter terrae</name>
    <dbReference type="NCBI Taxonomy" id="2586908"/>
    <lineage>
        <taxon>Bacteria</taxon>
        <taxon>Pseudomonadati</taxon>
        <taxon>Pseudomonadota</taxon>
        <taxon>Alphaproteobacteria</taxon>
        <taxon>Hyphomicrobiales</taxon>
        <taxon>Vineibacter</taxon>
    </lineage>
</organism>
<dbReference type="SUPFAM" id="SSF53474">
    <property type="entry name" value="alpha/beta-Hydrolases"/>
    <property type="match status" value="1"/>
</dbReference>
<reference evidence="2 3" key="1">
    <citation type="submission" date="2019-06" db="EMBL/GenBank/DDBJ databases">
        <title>New taxonomy in bacterial strain CC-CFT640, isolated from vineyard.</title>
        <authorList>
            <person name="Lin S.-Y."/>
            <person name="Tsai C.-F."/>
            <person name="Young C.-C."/>
        </authorList>
    </citation>
    <scope>NUCLEOTIDE SEQUENCE [LARGE SCALE GENOMIC DNA]</scope>
    <source>
        <strain evidence="2 3">CC-CFT640</strain>
    </source>
</reference>
<feature type="domain" description="Dienelactone hydrolase" evidence="1">
    <location>
        <begin position="26"/>
        <end position="237"/>
    </location>
</feature>
<dbReference type="RefSeq" id="WP_147850232.1">
    <property type="nucleotide sequence ID" value="NZ_VDUZ01000037.1"/>
</dbReference>
<evidence type="ECO:0000313" key="2">
    <source>
        <dbReference type="EMBL" id="TXL72013.1"/>
    </source>
</evidence>
<keyword evidence="3" id="KW-1185">Reference proteome</keyword>
<dbReference type="Gene3D" id="3.40.50.1820">
    <property type="entry name" value="alpha/beta hydrolase"/>
    <property type="match status" value="1"/>
</dbReference>
<dbReference type="PANTHER" id="PTHR22946:SF0">
    <property type="entry name" value="DIENELACTONE HYDROLASE DOMAIN-CONTAINING PROTEIN"/>
    <property type="match status" value="1"/>
</dbReference>
<evidence type="ECO:0000313" key="3">
    <source>
        <dbReference type="Proteomes" id="UP000321638"/>
    </source>
</evidence>
<dbReference type="InterPro" id="IPR002925">
    <property type="entry name" value="Dienelactn_hydro"/>
</dbReference>
<dbReference type="Proteomes" id="UP000321638">
    <property type="component" value="Unassembled WGS sequence"/>
</dbReference>
<sequence length="239" mass="25372">MKTETVTYPADGLNMVGELHWDESRAGPRPGVLVFPEAFGLSEHAKSRARRLAEHGYVALACDLHGDSKVIPDLADVMPIVMKLRDEPARIRARAGGALAALLARPQVDARRVAAIGFCLGGTLSLELARGGADLAAVVGFHSGLGTAAPADARNIKAKVLVCIGADDPGIPPEQRAAFEQEMRAGGVDWRLHVYGGVVHSFTNPDAGALGRPEFARYDASADKHSWAQMLALFDEAFA</sequence>
<gene>
    <name evidence="2" type="ORF">FHP25_27665</name>
</gene>
<dbReference type="AlphaFoldDB" id="A0A5C8PEF0"/>
<protein>
    <submittedName>
        <fullName evidence="2">Dienelactone hydrolase family protein</fullName>
    </submittedName>
</protein>
<comment type="caution">
    <text evidence="2">The sequence shown here is derived from an EMBL/GenBank/DDBJ whole genome shotgun (WGS) entry which is preliminary data.</text>
</comment>
<dbReference type="InterPro" id="IPR050261">
    <property type="entry name" value="FrsA_esterase"/>
</dbReference>
<dbReference type="PANTHER" id="PTHR22946">
    <property type="entry name" value="DIENELACTONE HYDROLASE DOMAIN-CONTAINING PROTEIN-RELATED"/>
    <property type="match status" value="1"/>
</dbReference>
<dbReference type="OrthoDB" id="9787933at2"/>
<dbReference type="EMBL" id="VDUZ01000037">
    <property type="protein sequence ID" value="TXL72013.1"/>
    <property type="molecule type" value="Genomic_DNA"/>
</dbReference>
<dbReference type="InterPro" id="IPR029058">
    <property type="entry name" value="AB_hydrolase_fold"/>
</dbReference>
<name>A0A5C8PEF0_9HYPH</name>
<dbReference type="Pfam" id="PF01738">
    <property type="entry name" value="DLH"/>
    <property type="match status" value="1"/>
</dbReference>
<dbReference type="GO" id="GO:0016787">
    <property type="term" value="F:hydrolase activity"/>
    <property type="evidence" value="ECO:0007669"/>
    <property type="project" value="UniProtKB-KW"/>
</dbReference>